<dbReference type="RefSeq" id="WP_386406735.1">
    <property type="nucleotide sequence ID" value="NZ_JBHTJH010000004.1"/>
</dbReference>
<proteinExistence type="predicted"/>
<comment type="caution">
    <text evidence="2">The sequence shown here is derived from an EMBL/GenBank/DDBJ whole genome shotgun (WGS) entry which is preliminary data.</text>
</comment>
<dbReference type="Proteomes" id="UP001596978">
    <property type="component" value="Unassembled WGS sequence"/>
</dbReference>
<feature type="chain" id="PRO_5045260950" evidence="1">
    <location>
        <begin position="17"/>
        <end position="1110"/>
    </location>
</feature>
<accession>A0ABW3CXI0</accession>
<sequence length="1110" mass="124283">MRILLLLLMLVGPAMFGQEAVELPQIAPTSPEAATLGKFNNIPVSYFTGVPQISIPIFGLEEGSISVPISLAYHSGGIRVDEMATRVGLGWKLNGGGSVTRMVRGIPDDSPNGYINTSTSIATLYSSPDLYDRLLDVNDQQLDLESDIYHFSLPDGTSGKFYFDQGGQIYTVPANNTANIAYVKDANNSIKQWVITSPVGVTFYLGQSQDETREAYERSSSKVYASISGTPAFSFPDPSPYLTNYVNSWHLLEMDDHLGNQVYIEYEPESTISYVSLGSQHKILPTYNNQGCTSYPTHTYTFMESTSKVRRISKIIGNTATMEFFYGQDRLDLLNDKALTNISIKDPNGTIIKTFDLTHGYFQSTNNSGLTYGNLDQRQKRLYLEHIIENLGSINEKKTAFEYYTDNILPDRFSYARDFWGYYNGRHANASLIPTVEYQPLIVANGTFWAGFVQNIGADRKVDENYAKACSLKKVIYPTAGSTEYEMESNTVYDNNDYFAATRYSQQVIVTQQTFNDPSNVITIPFTIDTDDPTNYNFPVSGIIDYDLKMYNHLGEEIPVCGTNGFDCPQVRIDGTRVTNSTGSLHFDNGNYNIVIENYSANYGNKVDVKITLLGRKLLDPSSPNAQYGGLRVKSITQRDMNDTLLLKKIYEYGLFADSGHSSGQALHPPVYINFNAPLCADSSKRTATYVYSNPIRPLDNESGFNVGYANVTESFDSMQTGKTEYTFSWVAQGIGGDAINYFATVACNSGCDPVPNPSNSEEIPSAPHHDLGHRRGLLLKKANYSMEPASTFRLLNEERIEYAFDYGSDLVSSENVIVAKMGAFMFYRKYKNYSSSMFSIRNTTDSYYYEGASIDTVSVSSGTFYDSYPTHYFATRTETSDSEGNTLKRVTTYPEDLISPTAAEQALISQHRHATPIEVKMTRVLPDNTEEELSTQHTRYKDWGNGIVLPDTISMAKGNDNLQARLTYHKYDSSSNPLEVSLKDGTRISYVWGYNEQYPIAKLEHASYDTMTTAQLSAIDTVKLASDADVDQPTEQAFRNALQALRDNFPDAMVSTYTYDPLVGVTSMTDPRGYTMYYEYDEFQRLKHVRDAEGNLLSKNEYHYAQPQN</sequence>
<dbReference type="EMBL" id="JBHTJH010000004">
    <property type="protein sequence ID" value="MFD0862226.1"/>
    <property type="molecule type" value="Genomic_DNA"/>
</dbReference>
<dbReference type="Gene3D" id="2.180.10.10">
    <property type="entry name" value="RHS repeat-associated core"/>
    <property type="match status" value="1"/>
</dbReference>
<feature type="signal peptide" evidence="1">
    <location>
        <begin position="1"/>
        <end position="16"/>
    </location>
</feature>
<reference evidence="3" key="1">
    <citation type="journal article" date="2019" name="Int. J. Syst. Evol. Microbiol.">
        <title>The Global Catalogue of Microorganisms (GCM) 10K type strain sequencing project: providing services to taxonomists for standard genome sequencing and annotation.</title>
        <authorList>
            <consortium name="The Broad Institute Genomics Platform"/>
            <consortium name="The Broad Institute Genome Sequencing Center for Infectious Disease"/>
            <person name="Wu L."/>
            <person name="Ma J."/>
        </authorList>
    </citation>
    <scope>NUCLEOTIDE SEQUENCE [LARGE SCALE GENOMIC DNA]</scope>
    <source>
        <strain evidence="3">CCUG 62952</strain>
    </source>
</reference>
<evidence type="ECO:0000313" key="3">
    <source>
        <dbReference type="Proteomes" id="UP001596978"/>
    </source>
</evidence>
<protein>
    <submittedName>
        <fullName evidence="2">RHS repeat domain-containing protein</fullName>
    </submittedName>
</protein>
<evidence type="ECO:0000256" key="1">
    <source>
        <dbReference type="SAM" id="SignalP"/>
    </source>
</evidence>
<keyword evidence="3" id="KW-1185">Reference proteome</keyword>
<gene>
    <name evidence="2" type="ORF">ACFQ1M_08390</name>
</gene>
<evidence type="ECO:0000313" key="2">
    <source>
        <dbReference type="EMBL" id="MFD0862226.1"/>
    </source>
</evidence>
<keyword evidence="1" id="KW-0732">Signal</keyword>
<organism evidence="2 3">
    <name type="scientific">Sungkyunkwania multivorans</name>
    <dbReference type="NCBI Taxonomy" id="1173618"/>
    <lineage>
        <taxon>Bacteria</taxon>
        <taxon>Pseudomonadati</taxon>
        <taxon>Bacteroidota</taxon>
        <taxon>Flavobacteriia</taxon>
        <taxon>Flavobacteriales</taxon>
        <taxon>Flavobacteriaceae</taxon>
        <taxon>Sungkyunkwania</taxon>
    </lineage>
</organism>
<name>A0ABW3CXI0_9FLAO</name>